<dbReference type="Gene3D" id="3.40.50.1820">
    <property type="entry name" value="alpha/beta hydrolase"/>
    <property type="match status" value="1"/>
</dbReference>
<accession>A0A2I0IG24</accession>
<comment type="similarity">
    <text evidence="1">Belongs to the AB hydrolase superfamily.</text>
</comment>
<dbReference type="EMBL" id="PGOL01003125">
    <property type="protein sequence ID" value="PKI42918.1"/>
    <property type="molecule type" value="Genomic_DNA"/>
</dbReference>
<keyword evidence="4" id="KW-1185">Reference proteome</keyword>
<comment type="caution">
    <text evidence="3">The sequence shown here is derived from an EMBL/GenBank/DDBJ whole genome shotgun (WGS) entry which is preliminary data.</text>
</comment>
<reference evidence="3 4" key="1">
    <citation type="submission" date="2017-11" db="EMBL/GenBank/DDBJ databases">
        <title>De-novo sequencing of pomegranate (Punica granatum L.) genome.</title>
        <authorList>
            <person name="Akparov Z."/>
            <person name="Amiraslanov A."/>
            <person name="Hajiyeva S."/>
            <person name="Abbasov M."/>
            <person name="Kaur K."/>
            <person name="Hamwieh A."/>
            <person name="Solovyev V."/>
            <person name="Salamov A."/>
            <person name="Braich B."/>
            <person name="Kosarev P."/>
            <person name="Mahmoud A."/>
            <person name="Hajiyev E."/>
            <person name="Babayeva S."/>
            <person name="Izzatullayeva V."/>
            <person name="Mammadov A."/>
            <person name="Mammadov A."/>
            <person name="Sharifova S."/>
            <person name="Ojaghi J."/>
            <person name="Eynullazada K."/>
            <person name="Bayramov B."/>
            <person name="Abdulazimova A."/>
            <person name="Shahmuradov I."/>
        </authorList>
    </citation>
    <scope>NUCLEOTIDE SEQUENCE [LARGE SCALE GENOMIC DNA]</scope>
    <source>
        <strain evidence="4">cv. AG2017</strain>
        <tissue evidence="3">Leaf</tissue>
    </source>
</reference>
<evidence type="ECO:0000256" key="2">
    <source>
        <dbReference type="SAM" id="MobiDB-lite"/>
    </source>
</evidence>
<evidence type="ECO:0008006" key="5">
    <source>
        <dbReference type="Google" id="ProtNLM"/>
    </source>
</evidence>
<dbReference type="AlphaFoldDB" id="A0A2I0IG24"/>
<dbReference type="Proteomes" id="UP000233551">
    <property type="component" value="Unassembled WGS sequence"/>
</dbReference>
<proteinExistence type="inferred from homology"/>
<gene>
    <name evidence="3" type="ORF">CRG98_036716</name>
</gene>
<feature type="region of interest" description="Disordered" evidence="2">
    <location>
        <begin position="140"/>
        <end position="163"/>
    </location>
</feature>
<sequence length="163" mass="18147">MATSLVSFYHSGQWQPQQTRSAGVGGEDGGVDRAALTFIKEALNAKVYGNGTQTLVLSHGLGTDQIAWHFLIPHLTCFFKVVIYDLASSPNAEPKLYNATTYSNFDSYASDLLCLMDEMNVSKAVFMGQSMSAMIVFGRGRGKRRKKPKTKMKKQRPWRCARN</sequence>
<dbReference type="InterPro" id="IPR029058">
    <property type="entry name" value="AB_hydrolase_fold"/>
</dbReference>
<dbReference type="PANTHER" id="PTHR43039">
    <property type="entry name" value="ESTERASE-RELATED"/>
    <property type="match status" value="1"/>
</dbReference>
<name>A0A2I0IG24_PUNGR</name>
<dbReference type="SUPFAM" id="SSF53474">
    <property type="entry name" value="alpha/beta-Hydrolases"/>
    <property type="match status" value="1"/>
</dbReference>
<dbReference type="STRING" id="22663.A0A2I0IG24"/>
<organism evidence="3 4">
    <name type="scientific">Punica granatum</name>
    <name type="common">Pomegranate</name>
    <dbReference type="NCBI Taxonomy" id="22663"/>
    <lineage>
        <taxon>Eukaryota</taxon>
        <taxon>Viridiplantae</taxon>
        <taxon>Streptophyta</taxon>
        <taxon>Embryophyta</taxon>
        <taxon>Tracheophyta</taxon>
        <taxon>Spermatophyta</taxon>
        <taxon>Magnoliopsida</taxon>
        <taxon>eudicotyledons</taxon>
        <taxon>Gunneridae</taxon>
        <taxon>Pentapetalae</taxon>
        <taxon>rosids</taxon>
        <taxon>malvids</taxon>
        <taxon>Myrtales</taxon>
        <taxon>Lythraceae</taxon>
        <taxon>Punica</taxon>
    </lineage>
</organism>
<evidence type="ECO:0000313" key="3">
    <source>
        <dbReference type="EMBL" id="PKI42918.1"/>
    </source>
</evidence>
<evidence type="ECO:0000313" key="4">
    <source>
        <dbReference type="Proteomes" id="UP000233551"/>
    </source>
</evidence>
<evidence type="ECO:0000256" key="1">
    <source>
        <dbReference type="ARBA" id="ARBA00008645"/>
    </source>
</evidence>
<protein>
    <recommendedName>
        <fullName evidence="5">AB hydrolase-1 domain-containing protein</fullName>
    </recommendedName>
</protein>